<dbReference type="EMBL" id="UGTS01000005">
    <property type="protein sequence ID" value="SUC39060.1"/>
    <property type="molecule type" value="Genomic_DNA"/>
</dbReference>
<keyword evidence="1" id="KW-1133">Transmembrane helix</keyword>
<protein>
    <submittedName>
        <fullName evidence="3">Tripartite tricarboxylate transporter TctA family</fullName>
    </submittedName>
</protein>
<evidence type="ECO:0000256" key="1">
    <source>
        <dbReference type="SAM" id="Phobius"/>
    </source>
</evidence>
<dbReference type="Proteomes" id="UP000254191">
    <property type="component" value="Unassembled WGS sequence"/>
</dbReference>
<reference evidence="3 4" key="1">
    <citation type="submission" date="2018-06" db="EMBL/GenBank/DDBJ databases">
        <authorList>
            <consortium name="Pathogen Informatics"/>
            <person name="Doyle S."/>
        </authorList>
    </citation>
    <scope>NUCLEOTIDE SEQUENCE [LARGE SCALE GENOMIC DNA]</scope>
    <source>
        <strain evidence="3 4">NCTC11938</strain>
    </source>
</reference>
<keyword evidence="1" id="KW-0812">Transmembrane</keyword>
<evidence type="ECO:0000259" key="2">
    <source>
        <dbReference type="Pfam" id="PF01970"/>
    </source>
</evidence>
<dbReference type="PANTHER" id="PTHR35342:SF5">
    <property type="entry name" value="TRICARBOXYLIC TRANSPORT PROTEIN"/>
    <property type="match status" value="1"/>
</dbReference>
<feature type="transmembrane region" description="Helical" evidence="1">
    <location>
        <begin position="44"/>
        <end position="67"/>
    </location>
</feature>
<feature type="domain" description="DUF112" evidence="2">
    <location>
        <begin position="1"/>
        <end position="118"/>
    </location>
</feature>
<sequence length="122" mass="13356">MVPLMTLGIPGDGATAIIMGAFMVQGLALGPQLFTDNPVEVNSIFIGLMMANIFLGILGFLCMKLFVRVMDVPRRVLVPIIFVLCSVGAYSVNHSIIDVFVMMGAGLLAYIMIKLDFRCLRW</sequence>
<feature type="transmembrane region" description="Helical" evidence="1">
    <location>
        <begin position="99"/>
        <end position="117"/>
    </location>
</feature>
<evidence type="ECO:0000313" key="3">
    <source>
        <dbReference type="EMBL" id="SUC39060.1"/>
    </source>
</evidence>
<dbReference type="InterPro" id="IPR002823">
    <property type="entry name" value="DUF112_TM"/>
</dbReference>
<proteinExistence type="predicted"/>
<dbReference type="AlphaFoldDB" id="A0A379GDJ8"/>
<feature type="transmembrane region" description="Helical" evidence="1">
    <location>
        <begin position="76"/>
        <end position="93"/>
    </location>
</feature>
<dbReference type="PANTHER" id="PTHR35342">
    <property type="entry name" value="TRICARBOXYLIC TRANSPORT PROTEIN"/>
    <property type="match status" value="1"/>
</dbReference>
<keyword evidence="1" id="KW-0472">Membrane</keyword>
<name>A0A379GDJ8_PROMI</name>
<evidence type="ECO:0000313" key="4">
    <source>
        <dbReference type="Proteomes" id="UP000254191"/>
    </source>
</evidence>
<gene>
    <name evidence="3" type="ORF">NCTC11938_03351</name>
</gene>
<dbReference type="Pfam" id="PF01970">
    <property type="entry name" value="TctA"/>
    <property type="match status" value="1"/>
</dbReference>
<accession>A0A379GDJ8</accession>
<feature type="transmembrane region" description="Helical" evidence="1">
    <location>
        <begin position="7"/>
        <end position="24"/>
    </location>
</feature>
<organism evidence="3 4">
    <name type="scientific">Proteus mirabilis</name>
    <dbReference type="NCBI Taxonomy" id="584"/>
    <lineage>
        <taxon>Bacteria</taxon>
        <taxon>Pseudomonadati</taxon>
        <taxon>Pseudomonadota</taxon>
        <taxon>Gammaproteobacteria</taxon>
        <taxon>Enterobacterales</taxon>
        <taxon>Morganellaceae</taxon>
        <taxon>Proteus</taxon>
    </lineage>
</organism>